<dbReference type="Proteomes" id="UP000663879">
    <property type="component" value="Unassembled WGS sequence"/>
</dbReference>
<sequence>MFNLKLVINLNDTTKRLKCIQIEFFLRLLSNEYTKAIIKDLLSINSGGDYIRDFLTILNEGTKDGSNGIAGLRRVDVSSSRIEELKDEIEYREYTQDDGKAMFDLYFVRLILHEITHVLIRIKKDNMNASSRFITGANLEK</sequence>
<proteinExistence type="predicted"/>
<evidence type="ECO:0000313" key="1">
    <source>
        <dbReference type="EMBL" id="CAF0762553.1"/>
    </source>
</evidence>
<keyword evidence="2" id="KW-1185">Reference proteome</keyword>
<dbReference type="AlphaFoldDB" id="A0A813Q690"/>
<reference evidence="1" key="1">
    <citation type="submission" date="2021-02" db="EMBL/GenBank/DDBJ databases">
        <authorList>
            <person name="Nowell W R."/>
        </authorList>
    </citation>
    <scope>NUCLEOTIDE SEQUENCE</scope>
    <source>
        <strain evidence="1">Ploen Becks lab</strain>
    </source>
</reference>
<name>A0A813Q690_9BILA</name>
<dbReference type="EMBL" id="CAJNOC010000445">
    <property type="protein sequence ID" value="CAF0762553.1"/>
    <property type="molecule type" value="Genomic_DNA"/>
</dbReference>
<organism evidence="1 2">
    <name type="scientific">Brachionus calyciflorus</name>
    <dbReference type="NCBI Taxonomy" id="104777"/>
    <lineage>
        <taxon>Eukaryota</taxon>
        <taxon>Metazoa</taxon>
        <taxon>Spiralia</taxon>
        <taxon>Gnathifera</taxon>
        <taxon>Rotifera</taxon>
        <taxon>Eurotatoria</taxon>
        <taxon>Monogononta</taxon>
        <taxon>Pseudotrocha</taxon>
        <taxon>Ploima</taxon>
        <taxon>Brachionidae</taxon>
        <taxon>Brachionus</taxon>
    </lineage>
</organism>
<comment type="caution">
    <text evidence="1">The sequence shown here is derived from an EMBL/GenBank/DDBJ whole genome shotgun (WGS) entry which is preliminary data.</text>
</comment>
<evidence type="ECO:0000313" key="2">
    <source>
        <dbReference type="Proteomes" id="UP000663879"/>
    </source>
</evidence>
<gene>
    <name evidence="1" type="ORF">OXX778_LOCUS4513</name>
</gene>
<protein>
    <submittedName>
        <fullName evidence="1">Uncharacterized protein</fullName>
    </submittedName>
</protein>
<accession>A0A813Q690</accession>